<proteinExistence type="predicted"/>
<name>A0A194S5V1_RHOGW</name>
<organism evidence="1 2">
    <name type="scientific">Rhodotorula graminis (strain WP1)</name>
    <dbReference type="NCBI Taxonomy" id="578459"/>
    <lineage>
        <taxon>Eukaryota</taxon>
        <taxon>Fungi</taxon>
        <taxon>Dikarya</taxon>
        <taxon>Basidiomycota</taxon>
        <taxon>Pucciniomycotina</taxon>
        <taxon>Microbotryomycetes</taxon>
        <taxon>Sporidiobolales</taxon>
        <taxon>Sporidiobolaceae</taxon>
        <taxon>Rhodotorula</taxon>
    </lineage>
</organism>
<dbReference type="GeneID" id="28979429"/>
<dbReference type="PANTHER" id="PTHR47232">
    <property type="entry name" value="TRANSDUCIN FAMILY PROTEIN / WD-40 REPEAT FAMILY PROTEIN"/>
    <property type="match status" value="1"/>
</dbReference>
<dbReference type="RefSeq" id="XP_018270850.1">
    <property type="nucleotide sequence ID" value="XM_018418982.1"/>
</dbReference>
<dbReference type="PANTHER" id="PTHR47232:SF1">
    <property type="entry name" value="TRANSDUCIN FAMILY PROTEIN _ WD-40 REPEAT FAMILY PROTEIN"/>
    <property type="match status" value="1"/>
</dbReference>
<keyword evidence="2" id="KW-1185">Reference proteome</keyword>
<dbReference type="EMBL" id="KQ474079">
    <property type="protein sequence ID" value="KPV74801.1"/>
    <property type="molecule type" value="Genomic_DNA"/>
</dbReference>
<dbReference type="OrthoDB" id="1897642at2759"/>
<dbReference type="SUPFAM" id="SSF50978">
    <property type="entry name" value="WD40 repeat-like"/>
    <property type="match status" value="1"/>
</dbReference>
<protein>
    <submittedName>
        <fullName evidence="1">Uncharacterized protein</fullName>
    </submittedName>
</protein>
<dbReference type="AlphaFoldDB" id="A0A194S5V1"/>
<sequence>MITSISTIEHQDWVVSGGKDKRVFAYDLDRMASTWQALLHSPVMTVSQVPFDPHLILARVAAPSNQFTVFDIRSSTKAVLSFGYDLAPHTSSTGALSPTTMGRYYRGDHCDKVYAFPDYENGVKLWDLRNVRTTLSNRDLKKQHLNGLARSKVVQTMFRGRGELDLLEMAHFSRLSIRG</sequence>
<evidence type="ECO:0000313" key="2">
    <source>
        <dbReference type="Proteomes" id="UP000053890"/>
    </source>
</evidence>
<dbReference type="STRING" id="578459.A0A194S5V1"/>
<reference evidence="1 2" key="1">
    <citation type="journal article" date="2015" name="Front. Microbiol.">
        <title>Genome sequence of the plant growth promoting endophytic yeast Rhodotorula graminis WP1.</title>
        <authorList>
            <person name="Firrincieli A."/>
            <person name="Otillar R."/>
            <person name="Salamov A."/>
            <person name="Schmutz J."/>
            <person name="Khan Z."/>
            <person name="Redman R.S."/>
            <person name="Fleck N.D."/>
            <person name="Lindquist E."/>
            <person name="Grigoriev I.V."/>
            <person name="Doty S.L."/>
        </authorList>
    </citation>
    <scope>NUCLEOTIDE SEQUENCE [LARGE SCALE GENOMIC DNA]</scope>
    <source>
        <strain evidence="1 2">WP1</strain>
    </source>
</reference>
<evidence type="ECO:0000313" key="1">
    <source>
        <dbReference type="EMBL" id="KPV74801.1"/>
    </source>
</evidence>
<gene>
    <name evidence="1" type="ORF">RHOBADRAFT_66488</name>
</gene>
<dbReference type="InterPro" id="IPR036322">
    <property type="entry name" value="WD40_repeat_dom_sf"/>
</dbReference>
<accession>A0A194S5V1</accession>
<dbReference type="Proteomes" id="UP000053890">
    <property type="component" value="Unassembled WGS sequence"/>
</dbReference>
<dbReference type="Gene3D" id="2.130.10.10">
    <property type="entry name" value="YVTN repeat-like/Quinoprotein amine dehydrogenase"/>
    <property type="match status" value="1"/>
</dbReference>
<dbReference type="InterPro" id="IPR015943">
    <property type="entry name" value="WD40/YVTN_repeat-like_dom_sf"/>
</dbReference>